<sequence length="204" mass="22930">MAYNDFTLKQLQKQFNLKIEDQVDLFTNINPVSPTKLLQTIIEENLPLAIAISTEKARSELLIMPILLEVRRQLNKTISLFSGTEFNVDPSQGLNGYCDFILTLSPQQITINSPIITIIEAKNENIKSGLGQCASAMIAAQLFNQQENNLIPTLYGSVTTGTDWKFLTLEENRLKIDRLDYYINDLNKIIGILIHAIKSSSLAE</sequence>
<dbReference type="Proteomes" id="UP000184550">
    <property type="component" value="Unassembled WGS sequence"/>
</dbReference>
<name>A0A7Z9E394_9CYAN</name>
<organism evidence="1 2">
    <name type="scientific">Planktothrix serta PCC 8927</name>
    <dbReference type="NCBI Taxonomy" id="671068"/>
    <lineage>
        <taxon>Bacteria</taxon>
        <taxon>Bacillati</taxon>
        <taxon>Cyanobacteriota</taxon>
        <taxon>Cyanophyceae</taxon>
        <taxon>Oscillatoriophycideae</taxon>
        <taxon>Oscillatoriales</taxon>
        <taxon>Microcoleaceae</taxon>
        <taxon>Planktothrix</taxon>
    </lineage>
</organism>
<dbReference type="AlphaFoldDB" id="A0A7Z9E394"/>
<comment type="caution">
    <text evidence="1">The sequence shown here is derived from an EMBL/GenBank/DDBJ whole genome shotgun (WGS) entry which is preliminary data.</text>
</comment>
<protein>
    <submittedName>
        <fullName evidence="1">Uncharacterized protein</fullName>
    </submittedName>
</protein>
<reference evidence="1" key="1">
    <citation type="submission" date="2019-10" db="EMBL/GenBank/DDBJ databases">
        <authorList>
            <consortium name="Genoscope - CEA"/>
            <person name="William W."/>
        </authorList>
    </citation>
    <scope>NUCLEOTIDE SEQUENCE [LARGE SCALE GENOMIC DNA]</scope>
    <source>
        <strain evidence="1">BBR_PRJEB10992</strain>
    </source>
</reference>
<dbReference type="OrthoDB" id="518124at2"/>
<accession>A0A7Z9E394</accession>
<evidence type="ECO:0000313" key="2">
    <source>
        <dbReference type="Proteomes" id="UP000184550"/>
    </source>
</evidence>
<gene>
    <name evidence="1" type="ORF">PL8927_810019</name>
</gene>
<evidence type="ECO:0000313" key="1">
    <source>
        <dbReference type="EMBL" id="VXD24364.1"/>
    </source>
</evidence>
<keyword evidence="2" id="KW-1185">Reference proteome</keyword>
<proteinExistence type="predicted"/>
<dbReference type="EMBL" id="CZCU02000159">
    <property type="protein sequence ID" value="VXD24364.1"/>
    <property type="molecule type" value="Genomic_DNA"/>
</dbReference>
<dbReference type="RefSeq" id="WP_083625881.1">
    <property type="nucleotide sequence ID" value="NZ_LR734882.1"/>
</dbReference>